<evidence type="ECO:0000313" key="2">
    <source>
        <dbReference type="Proteomes" id="UP001056120"/>
    </source>
</evidence>
<name>A0ACB8YRN0_9ASTR</name>
<accession>A0ACB8YRN0</accession>
<comment type="caution">
    <text evidence="1">The sequence shown here is derived from an EMBL/GenBank/DDBJ whole genome shotgun (WGS) entry which is preliminary data.</text>
</comment>
<keyword evidence="2" id="KW-1185">Reference proteome</keyword>
<protein>
    <submittedName>
        <fullName evidence="1">Uncharacterized protein</fullName>
    </submittedName>
</protein>
<proteinExistence type="predicted"/>
<gene>
    <name evidence="1" type="ORF">L1987_82137</name>
</gene>
<reference evidence="2" key="1">
    <citation type="journal article" date="2022" name="Mol. Ecol. Resour.">
        <title>The genomes of chicory, endive, great burdock and yacon provide insights into Asteraceae palaeo-polyploidization history and plant inulin production.</title>
        <authorList>
            <person name="Fan W."/>
            <person name="Wang S."/>
            <person name="Wang H."/>
            <person name="Wang A."/>
            <person name="Jiang F."/>
            <person name="Liu H."/>
            <person name="Zhao H."/>
            <person name="Xu D."/>
            <person name="Zhang Y."/>
        </authorList>
    </citation>
    <scope>NUCLEOTIDE SEQUENCE [LARGE SCALE GENOMIC DNA]</scope>
    <source>
        <strain evidence="2">cv. Yunnan</strain>
    </source>
</reference>
<evidence type="ECO:0000313" key="1">
    <source>
        <dbReference type="EMBL" id="KAI3688424.1"/>
    </source>
</evidence>
<sequence>MDYRVTHGGSGEYPPLDLPPSPVLETVTGGLSATPAVTKQKAPIVNEDGFTTVTRRKKVGPIKVQGRKQKTVRVKAATQQYEHVRPTSRQASADLSQKQMGKAPQVNQGANNHGVLKTPTVVPNVTKKVSSGFNFARAVQGDRGCKNQQPLSSKTAIPPKSKDIVTTNRFSVLDIPNSIKFNKLIDVQDDFESMVFQMNREHIEGVRVLPASVLSGPGLGGSLSTSPFLLGPGHSGKSYGISDEQKRAIADRLKSTGSISMDIVDQWCPGQWDFFDDHCTLMELDPDYCIEDVESDTENGTAQFFSAQMKPMGLRGGPWPTWENSMVSVGAVPDGGCRIHISQEDLKLSAQTHGGSGEYPPLDLPPSPVLETVTGGLSATPAVTKQKAPIVNEDGFTTVTRRKKVGPIKVQGRKQKTVRVKAATQQYEHVRPTSRQASADLSQKQMGKAPQVNQGANNHGVLKTPTVVPNATKKVSSGFNFARAVQGDRGGKNQQPLSSKTAIPPKSKDIVIANRFSVLDIPNSIKFNKLIDVQDDLYPPDQSVKDGMELDVTQPKDGQTEECQSNQKRVGDLFLGSESMDCQMNREHIEGVRVLPASVLSSLGLGGSLSTSPFILGPGHSGKSYGISEEQKRAIADRLKSTGSISMDIVDQWCPGQWDFFNNHCTLMGLDPDYCIEDVESDTENGTTQFFSAQMKVGMPKVPSSNQPPSTK</sequence>
<organism evidence="1 2">
    <name type="scientific">Smallanthus sonchifolius</name>
    <dbReference type="NCBI Taxonomy" id="185202"/>
    <lineage>
        <taxon>Eukaryota</taxon>
        <taxon>Viridiplantae</taxon>
        <taxon>Streptophyta</taxon>
        <taxon>Embryophyta</taxon>
        <taxon>Tracheophyta</taxon>
        <taxon>Spermatophyta</taxon>
        <taxon>Magnoliopsida</taxon>
        <taxon>eudicotyledons</taxon>
        <taxon>Gunneridae</taxon>
        <taxon>Pentapetalae</taxon>
        <taxon>asterids</taxon>
        <taxon>campanulids</taxon>
        <taxon>Asterales</taxon>
        <taxon>Asteraceae</taxon>
        <taxon>Asteroideae</taxon>
        <taxon>Heliantheae alliance</taxon>
        <taxon>Millerieae</taxon>
        <taxon>Smallanthus</taxon>
    </lineage>
</organism>
<dbReference type="Proteomes" id="UP001056120">
    <property type="component" value="Linkage Group LG27"/>
</dbReference>
<reference evidence="1 2" key="2">
    <citation type="journal article" date="2022" name="Mol. Ecol. Resour.">
        <title>The genomes of chicory, endive, great burdock and yacon provide insights into Asteraceae paleo-polyploidization history and plant inulin production.</title>
        <authorList>
            <person name="Fan W."/>
            <person name="Wang S."/>
            <person name="Wang H."/>
            <person name="Wang A."/>
            <person name="Jiang F."/>
            <person name="Liu H."/>
            <person name="Zhao H."/>
            <person name="Xu D."/>
            <person name="Zhang Y."/>
        </authorList>
    </citation>
    <scope>NUCLEOTIDE SEQUENCE [LARGE SCALE GENOMIC DNA]</scope>
    <source>
        <strain evidence="2">cv. Yunnan</strain>
        <tissue evidence="1">Leaves</tissue>
    </source>
</reference>
<dbReference type="EMBL" id="CM042044">
    <property type="protein sequence ID" value="KAI3688424.1"/>
    <property type="molecule type" value="Genomic_DNA"/>
</dbReference>